<comment type="caution">
    <text evidence="2">The sequence shown here is derived from an EMBL/GenBank/DDBJ whole genome shotgun (WGS) entry which is preliminary data.</text>
</comment>
<dbReference type="AlphaFoldDB" id="A0A4R3M0R2"/>
<protein>
    <submittedName>
        <fullName evidence="2">Uncharacterized protein</fullName>
    </submittedName>
</protein>
<feature type="region of interest" description="Disordered" evidence="1">
    <location>
        <begin position="1"/>
        <end position="20"/>
    </location>
</feature>
<gene>
    <name evidence="2" type="ORF">EDC64_10297</name>
</gene>
<keyword evidence="3" id="KW-1185">Reference proteome</keyword>
<evidence type="ECO:0000256" key="1">
    <source>
        <dbReference type="SAM" id="MobiDB-lite"/>
    </source>
</evidence>
<evidence type="ECO:0000313" key="2">
    <source>
        <dbReference type="EMBL" id="TCT06620.1"/>
    </source>
</evidence>
<reference evidence="2 3" key="1">
    <citation type="submission" date="2019-03" db="EMBL/GenBank/DDBJ databases">
        <title>Genomic Encyclopedia of Type Strains, Phase IV (KMG-IV): sequencing the most valuable type-strain genomes for metagenomic binning, comparative biology and taxonomic classification.</title>
        <authorList>
            <person name="Goeker M."/>
        </authorList>
    </citation>
    <scope>NUCLEOTIDE SEQUENCE [LARGE SCALE GENOMIC DNA]</scope>
    <source>
        <strain evidence="2 3">DSM 9035</strain>
    </source>
</reference>
<dbReference type="Proteomes" id="UP000294664">
    <property type="component" value="Unassembled WGS sequence"/>
</dbReference>
<organism evidence="2 3">
    <name type="scientific">Aquabacter spiritensis</name>
    <dbReference type="NCBI Taxonomy" id="933073"/>
    <lineage>
        <taxon>Bacteria</taxon>
        <taxon>Pseudomonadati</taxon>
        <taxon>Pseudomonadota</taxon>
        <taxon>Alphaproteobacteria</taxon>
        <taxon>Hyphomicrobiales</taxon>
        <taxon>Xanthobacteraceae</taxon>
        <taxon>Aquabacter</taxon>
    </lineage>
</organism>
<accession>A0A4R3M0R2</accession>
<proteinExistence type="predicted"/>
<evidence type="ECO:0000313" key="3">
    <source>
        <dbReference type="Proteomes" id="UP000294664"/>
    </source>
</evidence>
<dbReference type="EMBL" id="SMAI01000002">
    <property type="protein sequence ID" value="TCT06620.1"/>
    <property type="molecule type" value="Genomic_DNA"/>
</dbReference>
<name>A0A4R3M0R2_9HYPH</name>
<sequence>MTRAHHAGLAAREAGSAQEPQVASAAFILLPSSLFRNRDRAFVGVPR</sequence>